<name>A0A074RQH0_9AGAM</name>
<proteinExistence type="predicted"/>
<dbReference type="OrthoDB" id="5239630at2759"/>
<dbReference type="Proteomes" id="UP000027456">
    <property type="component" value="Unassembled WGS sequence"/>
</dbReference>
<dbReference type="InterPro" id="IPR019034">
    <property type="entry name" value="UPF0390"/>
</dbReference>
<accession>A0A074RQH0</accession>
<feature type="region of interest" description="Disordered" evidence="1">
    <location>
        <begin position="92"/>
        <end position="115"/>
    </location>
</feature>
<gene>
    <name evidence="2" type="ORF">V565_107830</name>
</gene>
<dbReference type="EMBL" id="AZST01000406">
    <property type="protein sequence ID" value="KEP49114.1"/>
    <property type="molecule type" value="Genomic_DNA"/>
</dbReference>
<evidence type="ECO:0000256" key="1">
    <source>
        <dbReference type="SAM" id="MobiDB-lite"/>
    </source>
</evidence>
<dbReference type="STRING" id="1423351.A0A074RQH0"/>
<evidence type="ECO:0000313" key="2">
    <source>
        <dbReference type="EMBL" id="KEP49114.1"/>
    </source>
</evidence>
<dbReference type="Pfam" id="PF09495">
    <property type="entry name" value="DUF2462"/>
    <property type="match status" value="1"/>
</dbReference>
<protein>
    <submittedName>
        <fullName evidence="2">DUF2462 family protein</fullName>
    </submittedName>
</protein>
<keyword evidence="3" id="KW-1185">Reference proteome</keyword>
<evidence type="ECO:0000313" key="3">
    <source>
        <dbReference type="Proteomes" id="UP000027456"/>
    </source>
</evidence>
<sequence length="177" mass="19034">MRLTLTPFQPTFGTPSLLAFILRKPRSTASVKLGLSGHQSRYAQGRRALRSDPTSHRCTSSLPNLYLSAFFLRPSALPLPQSPIRVGDMVQGKTKGMQSKGPARATSKDLKKGKRVIPPKKAAAVKHASLQQSLSAKINNSIERQMANAASSGKLTIMKSIAESTTSSNTKSSKSSK</sequence>
<dbReference type="AlphaFoldDB" id="A0A074RQH0"/>
<dbReference type="HOGENOM" id="CLU_1518686_0_0_1"/>
<organism evidence="2 3">
    <name type="scientific">Rhizoctonia solani 123E</name>
    <dbReference type="NCBI Taxonomy" id="1423351"/>
    <lineage>
        <taxon>Eukaryota</taxon>
        <taxon>Fungi</taxon>
        <taxon>Dikarya</taxon>
        <taxon>Basidiomycota</taxon>
        <taxon>Agaricomycotina</taxon>
        <taxon>Agaricomycetes</taxon>
        <taxon>Cantharellales</taxon>
        <taxon>Ceratobasidiaceae</taxon>
        <taxon>Rhizoctonia</taxon>
    </lineage>
</organism>
<reference evidence="2 3" key="1">
    <citation type="submission" date="2013-12" db="EMBL/GenBank/DDBJ databases">
        <authorList>
            <person name="Cubeta M."/>
            <person name="Pakala S."/>
            <person name="Fedorova N."/>
            <person name="Thomas E."/>
            <person name="Dean R."/>
            <person name="Jabaji S."/>
            <person name="Neate S."/>
            <person name="Toda T."/>
            <person name="Tavantzis S."/>
            <person name="Vilgalys R."/>
            <person name="Bharathan N."/>
            <person name="Pakala S."/>
            <person name="Losada L.S."/>
            <person name="Zafar N."/>
            <person name="Nierman W."/>
        </authorList>
    </citation>
    <scope>NUCLEOTIDE SEQUENCE [LARGE SCALE GENOMIC DNA]</scope>
    <source>
        <strain evidence="2 3">123E</strain>
    </source>
</reference>
<comment type="caution">
    <text evidence="2">The sequence shown here is derived from an EMBL/GenBank/DDBJ whole genome shotgun (WGS) entry which is preliminary data.</text>
</comment>